<feature type="domain" description="T6SS immunity protein Tdi1 C-terminal" evidence="2">
    <location>
        <begin position="111"/>
        <end position="184"/>
    </location>
</feature>
<proteinExistence type="predicted"/>
<dbReference type="Pfam" id="PF08887">
    <property type="entry name" value="GAD-like"/>
    <property type="match status" value="1"/>
</dbReference>
<comment type="caution">
    <text evidence="3">The sequence shown here is derived from an EMBL/GenBank/DDBJ whole genome shotgun (WGS) entry which is preliminary data.</text>
</comment>
<organism evidence="3 4">
    <name type="scientific">Alkalicoccobacillus murimartini</name>
    <dbReference type="NCBI Taxonomy" id="171685"/>
    <lineage>
        <taxon>Bacteria</taxon>
        <taxon>Bacillati</taxon>
        <taxon>Bacillota</taxon>
        <taxon>Bacilli</taxon>
        <taxon>Bacillales</taxon>
        <taxon>Bacillaceae</taxon>
        <taxon>Alkalicoccobacillus</taxon>
    </lineage>
</organism>
<evidence type="ECO:0000259" key="1">
    <source>
        <dbReference type="Pfam" id="PF08887"/>
    </source>
</evidence>
<gene>
    <name evidence="3" type="ORF">J2S05_001782</name>
</gene>
<sequence length="189" mass="21670">MKSRLLNNFIVESNVSEKTIEDYKGKLPDQILDFWENYGFGTLLNGYLKVINPGSYDEVLKDTFLRSEGAIPIFTTAMGDVLYWSSLDDANKTYLGLLNYRKGTSSVITTKINLFFRFIEEEEKDFLEPDMDWLPYPEAVERDGPPAYDECFGYVPLLGLGGVEKVENLKKVKIVEHIYIIKELMGPIE</sequence>
<reference evidence="3 4" key="1">
    <citation type="submission" date="2023-07" db="EMBL/GenBank/DDBJ databases">
        <title>Genomic Encyclopedia of Type Strains, Phase IV (KMG-IV): sequencing the most valuable type-strain genomes for metagenomic binning, comparative biology and taxonomic classification.</title>
        <authorList>
            <person name="Goeker M."/>
        </authorList>
    </citation>
    <scope>NUCLEOTIDE SEQUENCE [LARGE SCALE GENOMIC DNA]</scope>
    <source>
        <strain evidence="3 4">DSM 19154</strain>
    </source>
</reference>
<dbReference type="EMBL" id="JAUSUA010000002">
    <property type="protein sequence ID" value="MDQ0206983.1"/>
    <property type="molecule type" value="Genomic_DNA"/>
</dbReference>
<dbReference type="RefSeq" id="WP_306981908.1">
    <property type="nucleotide sequence ID" value="NZ_JAUSUA010000002.1"/>
</dbReference>
<dbReference type="Proteomes" id="UP001225034">
    <property type="component" value="Unassembled WGS sequence"/>
</dbReference>
<dbReference type="Pfam" id="PF08906">
    <property type="entry name" value="T6SS_Tdi1_C"/>
    <property type="match status" value="1"/>
</dbReference>
<evidence type="ECO:0000259" key="2">
    <source>
        <dbReference type="Pfam" id="PF08906"/>
    </source>
</evidence>
<evidence type="ECO:0008006" key="5">
    <source>
        <dbReference type="Google" id="ProtNLM"/>
    </source>
</evidence>
<dbReference type="InterPro" id="IPR014983">
    <property type="entry name" value="GAD-rel"/>
</dbReference>
<dbReference type="InterPro" id="IPR015002">
    <property type="entry name" value="T6SS_Tdi1_C"/>
</dbReference>
<name>A0ABT9YHA0_9BACI</name>
<evidence type="ECO:0000313" key="3">
    <source>
        <dbReference type="EMBL" id="MDQ0206983.1"/>
    </source>
</evidence>
<feature type="domain" description="GAD-related" evidence="1">
    <location>
        <begin position="11"/>
        <end position="85"/>
    </location>
</feature>
<accession>A0ABT9YHA0</accession>
<evidence type="ECO:0000313" key="4">
    <source>
        <dbReference type="Proteomes" id="UP001225034"/>
    </source>
</evidence>
<keyword evidence="4" id="KW-1185">Reference proteome</keyword>
<protein>
    <recommendedName>
        <fullName evidence="5">DUF1851 domain-containing protein</fullName>
    </recommendedName>
</protein>